<keyword evidence="1" id="KW-0472">Membrane</keyword>
<accession>A0ABY3RUH6</accession>
<evidence type="ECO:0000313" key="3">
    <source>
        <dbReference type="Proteomes" id="UP001199642"/>
    </source>
</evidence>
<dbReference type="RefSeq" id="WP_231820869.1">
    <property type="nucleotide sequence ID" value="NZ_CP082781.1"/>
</dbReference>
<feature type="transmembrane region" description="Helical" evidence="1">
    <location>
        <begin position="56"/>
        <end position="82"/>
    </location>
</feature>
<keyword evidence="1" id="KW-0812">Transmembrane</keyword>
<sequence>MTIQGSVPVDERVFRRNPLRAIIGVLLGSALLSTALLFIVPSHLPRQMSTGGRGMVVLALCVAGALIIAVCVFVFANVRIVVRPDIVMILRPGKNRLYLRKDTEFASKVTEHYTNGLRSGTTRALTVHSDAGTETVSLPGYTRAQFNELMALLAPVAPPDPADAVEAARRGASLPTHFRTDAGRVRRSARALGLVGVGLLVLALATVAVVFGTGGLEFNDYSALILIVPFAVLGAVGVLIGSVQQIRKARSVPAQLSANHLGLRIDDVDYPYAQLTRIQLTPPSYSRHRLVLEPVAGRRASYLLSGSGVTMTPGIAELFEVLRVETARHPGLLRLDLE</sequence>
<dbReference type="Proteomes" id="UP001199642">
    <property type="component" value="Chromosome"/>
</dbReference>
<evidence type="ECO:0008006" key="4">
    <source>
        <dbReference type="Google" id="ProtNLM"/>
    </source>
</evidence>
<evidence type="ECO:0000256" key="1">
    <source>
        <dbReference type="SAM" id="Phobius"/>
    </source>
</evidence>
<dbReference type="EMBL" id="CP082781">
    <property type="protein sequence ID" value="UGS27531.1"/>
    <property type="molecule type" value="Genomic_DNA"/>
</dbReference>
<feature type="transmembrane region" description="Helical" evidence="1">
    <location>
        <begin position="223"/>
        <end position="243"/>
    </location>
</feature>
<keyword evidence="1" id="KW-1133">Transmembrane helix</keyword>
<protein>
    <recommendedName>
        <fullName evidence="4">PH domain-containing protein</fullName>
    </recommendedName>
</protein>
<organism evidence="2 3">
    <name type="scientific">Microbacterium resistens</name>
    <dbReference type="NCBI Taxonomy" id="156977"/>
    <lineage>
        <taxon>Bacteria</taxon>
        <taxon>Bacillati</taxon>
        <taxon>Actinomycetota</taxon>
        <taxon>Actinomycetes</taxon>
        <taxon>Micrococcales</taxon>
        <taxon>Microbacteriaceae</taxon>
        <taxon>Microbacterium</taxon>
    </lineage>
</organism>
<gene>
    <name evidence="2" type="ORF">K8F61_04890</name>
</gene>
<name>A0ABY3RUH6_9MICO</name>
<proteinExistence type="predicted"/>
<evidence type="ECO:0000313" key="2">
    <source>
        <dbReference type="EMBL" id="UGS27531.1"/>
    </source>
</evidence>
<keyword evidence="3" id="KW-1185">Reference proteome</keyword>
<reference evidence="2 3" key="1">
    <citation type="submission" date="2023-01" db="EMBL/GenBank/DDBJ databases">
        <title>Characterization of estradiol degrading bacteria Microbacterium sp. MZT7 and reveal degrading genes through genome analysis.</title>
        <authorList>
            <person name="Hao P."/>
            <person name="Gao Y."/>
        </authorList>
    </citation>
    <scope>NUCLEOTIDE SEQUENCE [LARGE SCALE GENOMIC DNA]</scope>
    <source>
        <strain evidence="2 3">MZT7</strain>
    </source>
</reference>
<feature type="transmembrane region" description="Helical" evidence="1">
    <location>
        <begin position="191"/>
        <end position="211"/>
    </location>
</feature>
<feature type="transmembrane region" description="Helical" evidence="1">
    <location>
        <begin position="21"/>
        <end position="44"/>
    </location>
</feature>